<evidence type="ECO:0000256" key="11">
    <source>
        <dbReference type="RuleBase" id="RU364061"/>
    </source>
</evidence>
<dbReference type="Pfam" id="PF03402">
    <property type="entry name" value="V1R"/>
    <property type="match status" value="1"/>
</dbReference>
<dbReference type="GO" id="GO:0019236">
    <property type="term" value="P:response to pheromone"/>
    <property type="evidence" value="ECO:0007669"/>
    <property type="project" value="UniProtKB-KW"/>
</dbReference>
<dbReference type="Proteomes" id="UP000437017">
    <property type="component" value="Unassembled WGS sequence"/>
</dbReference>
<keyword evidence="8 11" id="KW-0472">Membrane</keyword>
<dbReference type="SUPFAM" id="SSF81321">
    <property type="entry name" value="Family A G protein-coupled receptor-like"/>
    <property type="match status" value="1"/>
</dbReference>
<sequence>LVVGILRNFYFLYQNVIIHLKGYRLKSLDLILRHLIFANTLVLLSKGLPHTMAAFGLKHFLSDFGCKLVSYVHRVATAVSFTTTCLLSILQAIMISPRNSTWTNLKLFSHVSGKWSNMNITKQKDLGYCSSTLLDKITSTLLAAFLSPPSTLSFGLMIMASGYMVFILTNHSTRSFPETRASPRILALVSTFLSFYILCPIFATYMVIFNNPSWWPINISALMHSRFPTVSPFSSHKSRHRCTQALLYWLQKEYPSP</sequence>
<feature type="non-terminal residue" evidence="12">
    <location>
        <position position="1"/>
    </location>
</feature>
<dbReference type="OrthoDB" id="9606139at2759"/>
<dbReference type="GO" id="GO:0016503">
    <property type="term" value="F:pheromone receptor activity"/>
    <property type="evidence" value="ECO:0007669"/>
    <property type="project" value="InterPro"/>
</dbReference>
<keyword evidence="9 11" id="KW-0675">Receptor</keyword>
<feature type="transmembrane region" description="Helical" evidence="11">
    <location>
        <begin position="185"/>
        <end position="208"/>
    </location>
</feature>
<evidence type="ECO:0000313" key="12">
    <source>
        <dbReference type="EMBL" id="KAB0388840.1"/>
    </source>
</evidence>
<evidence type="ECO:0000313" key="13">
    <source>
        <dbReference type="Proteomes" id="UP000437017"/>
    </source>
</evidence>
<evidence type="ECO:0000256" key="8">
    <source>
        <dbReference type="ARBA" id="ARBA00023136"/>
    </source>
</evidence>
<evidence type="ECO:0000256" key="5">
    <source>
        <dbReference type="ARBA" id="ARBA00022692"/>
    </source>
</evidence>
<evidence type="ECO:0000256" key="1">
    <source>
        <dbReference type="ARBA" id="ARBA00004651"/>
    </source>
</evidence>
<organism evidence="12 13">
    <name type="scientific">Balaenoptera physalus</name>
    <name type="common">Fin whale</name>
    <name type="synonym">Balaena physalus</name>
    <dbReference type="NCBI Taxonomy" id="9770"/>
    <lineage>
        <taxon>Eukaryota</taxon>
        <taxon>Metazoa</taxon>
        <taxon>Chordata</taxon>
        <taxon>Craniata</taxon>
        <taxon>Vertebrata</taxon>
        <taxon>Euteleostomi</taxon>
        <taxon>Mammalia</taxon>
        <taxon>Eutheria</taxon>
        <taxon>Laurasiatheria</taxon>
        <taxon>Artiodactyla</taxon>
        <taxon>Whippomorpha</taxon>
        <taxon>Cetacea</taxon>
        <taxon>Mysticeti</taxon>
        <taxon>Balaenopteridae</taxon>
        <taxon>Balaenoptera</taxon>
    </lineage>
</organism>
<keyword evidence="13" id="KW-1185">Reference proteome</keyword>
<dbReference type="AlphaFoldDB" id="A0A643BM49"/>
<dbReference type="PANTHER" id="PTHR24062">
    <property type="entry name" value="VOMERONASAL TYPE-1 RECEPTOR"/>
    <property type="match status" value="1"/>
</dbReference>
<keyword evidence="5 11" id="KW-0812">Transmembrane</keyword>
<evidence type="ECO:0000256" key="7">
    <source>
        <dbReference type="ARBA" id="ARBA00023040"/>
    </source>
</evidence>
<comment type="subcellular location">
    <subcellularLocation>
        <location evidence="1 11">Cell membrane</location>
        <topology evidence="1 11">Multi-pass membrane protein</topology>
    </subcellularLocation>
</comment>
<keyword evidence="7 11" id="KW-0297">G-protein coupled receptor</keyword>
<accession>A0A643BM49</accession>
<comment type="similarity">
    <text evidence="2 11">Belongs to the G-protein coupled receptor 1 family.</text>
</comment>
<reference evidence="12 13" key="1">
    <citation type="journal article" date="2019" name="PLoS ONE">
        <title>Genomic analyses reveal an absence of contemporary introgressive admixture between fin whales and blue whales, despite known hybrids.</title>
        <authorList>
            <person name="Westbury M.V."/>
            <person name="Petersen B."/>
            <person name="Lorenzen E.D."/>
        </authorList>
    </citation>
    <scope>NUCLEOTIDE SEQUENCE [LARGE SCALE GENOMIC DNA]</scope>
    <source>
        <strain evidence="12">FinWhale-01</strain>
    </source>
</reference>
<dbReference type="EMBL" id="SGJD01010677">
    <property type="protein sequence ID" value="KAB0388840.1"/>
    <property type="molecule type" value="Genomic_DNA"/>
</dbReference>
<evidence type="ECO:0000256" key="9">
    <source>
        <dbReference type="ARBA" id="ARBA00023170"/>
    </source>
</evidence>
<feature type="transmembrane region" description="Helical" evidence="11">
    <location>
        <begin position="152"/>
        <end position="173"/>
    </location>
</feature>
<evidence type="ECO:0000256" key="6">
    <source>
        <dbReference type="ARBA" id="ARBA00022989"/>
    </source>
</evidence>
<comment type="caution">
    <text evidence="12">The sequence shown here is derived from an EMBL/GenBank/DDBJ whole genome shotgun (WGS) entry which is preliminary data.</text>
</comment>
<dbReference type="InterPro" id="IPR004072">
    <property type="entry name" value="Vmron_rcpt_1"/>
</dbReference>
<keyword evidence="4 11" id="KW-0589">Pheromone response</keyword>
<protein>
    <recommendedName>
        <fullName evidence="11">Vomeronasal type-1 receptor</fullName>
    </recommendedName>
</protein>
<gene>
    <name evidence="12" type="ORF">E2I00_008389</name>
</gene>
<evidence type="ECO:0000256" key="4">
    <source>
        <dbReference type="ARBA" id="ARBA00022507"/>
    </source>
</evidence>
<keyword evidence="3 11" id="KW-1003">Cell membrane</keyword>
<comment type="caution">
    <text evidence="11">Lacks conserved residue(s) required for the propagation of feature annotation.</text>
</comment>
<keyword evidence="6 11" id="KW-1133">Transmembrane helix</keyword>
<dbReference type="GO" id="GO:0005886">
    <property type="term" value="C:plasma membrane"/>
    <property type="evidence" value="ECO:0007669"/>
    <property type="project" value="UniProtKB-SubCell"/>
</dbReference>
<evidence type="ECO:0000256" key="3">
    <source>
        <dbReference type="ARBA" id="ARBA00022475"/>
    </source>
</evidence>
<keyword evidence="10 11" id="KW-0807">Transducer</keyword>
<proteinExistence type="inferred from homology"/>
<name>A0A643BM49_BALPH</name>
<evidence type="ECO:0000256" key="10">
    <source>
        <dbReference type="ARBA" id="ARBA00023224"/>
    </source>
</evidence>
<evidence type="ECO:0000256" key="2">
    <source>
        <dbReference type="ARBA" id="ARBA00010663"/>
    </source>
</evidence>